<dbReference type="AlphaFoldDB" id="A0ABD5NSR0"/>
<reference evidence="1 2" key="1">
    <citation type="journal article" date="2019" name="Int. J. Syst. Evol. Microbiol.">
        <title>The Global Catalogue of Microorganisms (GCM) 10K type strain sequencing project: providing services to taxonomists for standard genome sequencing and annotation.</title>
        <authorList>
            <consortium name="The Broad Institute Genomics Platform"/>
            <consortium name="The Broad Institute Genome Sequencing Center for Infectious Disease"/>
            <person name="Wu L."/>
            <person name="Ma J."/>
        </authorList>
    </citation>
    <scope>NUCLEOTIDE SEQUENCE [LARGE SCALE GENOMIC DNA]</scope>
    <source>
        <strain evidence="1 2">IBRC-M 10256</strain>
    </source>
</reference>
<name>A0ABD5NSR0_9EURY</name>
<dbReference type="GeneID" id="73901387"/>
<accession>A0ABD5NSR0</accession>
<dbReference type="RefSeq" id="WP_256532310.1">
    <property type="nucleotide sequence ID" value="NZ_CP101824.1"/>
</dbReference>
<evidence type="ECO:0000313" key="2">
    <source>
        <dbReference type="Proteomes" id="UP001595846"/>
    </source>
</evidence>
<sequence length="155" mass="17579">MDSTEPVPWEDVIAVRGVPGEELQPFIQRDVPDVDGLAPADAVKTVYDDWKGTLGEDRTLDDQGAAYLIAYLLEHRGVIRLDETDAFGGSLLDRRPDDEQLRDLFHEEERTLWWIAVECGVHYSLVSRWLYEADIPLLARNLADETAETLAERAQ</sequence>
<evidence type="ECO:0000313" key="1">
    <source>
        <dbReference type="EMBL" id="MFC3960082.1"/>
    </source>
</evidence>
<dbReference type="EMBL" id="JBHSAQ010000015">
    <property type="protein sequence ID" value="MFC3960082.1"/>
    <property type="molecule type" value="Genomic_DNA"/>
</dbReference>
<gene>
    <name evidence="1" type="ORF">ACFOUR_17110</name>
</gene>
<comment type="caution">
    <text evidence="1">The sequence shown here is derived from an EMBL/GenBank/DDBJ whole genome shotgun (WGS) entry which is preliminary data.</text>
</comment>
<keyword evidence="2" id="KW-1185">Reference proteome</keyword>
<organism evidence="1 2">
    <name type="scientific">Halovivax cerinus</name>
    <dbReference type="NCBI Taxonomy" id="1487865"/>
    <lineage>
        <taxon>Archaea</taxon>
        <taxon>Methanobacteriati</taxon>
        <taxon>Methanobacteriota</taxon>
        <taxon>Stenosarchaea group</taxon>
        <taxon>Halobacteria</taxon>
        <taxon>Halobacteriales</taxon>
        <taxon>Natrialbaceae</taxon>
        <taxon>Halovivax</taxon>
    </lineage>
</organism>
<proteinExistence type="predicted"/>
<protein>
    <submittedName>
        <fullName evidence="1">Uncharacterized protein</fullName>
    </submittedName>
</protein>
<dbReference type="Proteomes" id="UP001595846">
    <property type="component" value="Unassembled WGS sequence"/>
</dbReference>